<dbReference type="AlphaFoldDB" id="A0A8K0UNT0"/>
<sequence length="810" mass="88382">MSLSDSSFQPLAQADFAAHLSTLPMNALPAFDNPPSHSMHPTNGSHSSLYPDHPPPPLPKVGETRCCEFISPPLTNDRSSIVNIRFYISTEPSELTSPPDWSLLSPDLRFLYVDPVLASHLAEQADDILGKTLLTYVHPDEQASAKHDLGSVLESRTLHGSVTRVRFSRLSRVRRLLGYQGHPEPWADAPKISLDANYMAVDIVINWAADGLVLCFIHAVVDLQERDNDEQHKTGWTNWCGTPYMGVDQVHLLYSQLVSKVPQPPSMNRVFQILLNQPDRALWMSWPPDPPQGQQPSSKNFARLAEDVQIGSSAASSTDAKTSCTRRYKALQTMQLQDCSQEVESIFIPYGSIIFACHRVNSYSKPLTNGSANIPQHSQPYNSYNSQSYYEPSVHQSYSHPPVAPPHYSNGNSYASPSSMSQPPPPPHPHYPWSEQGPPPTGHYNQWGPTPPMGPSPNNSMRSSYPPPPPQQQQPWSSQPPYIDGSPYSYPPPQGMPYQGHSQGSTPVGGGGPPSPGSDVVPASRIPRRGALRDSYTNGGRSTGNPPVGVNKCASCKVTHSPEWRKGPSGKKDLCNACGLRYARSRAKKEGGAQRRRKEQRVMSGMSDRGHSPSGSPVGGMSYTGNDAFSHREHNSPSPSPPGPGFIPYSHHVSAHHTSPHHPSQQPQHAPPPHSSSSSHHDHYSHNDHRYAPPPPQQSYYSVPPPPPGPSSYPPSTSHPVHSSYNTGRGGRMSPSEADSNSPLSTSFQPASFEREKHERDLDGGLDVGGSMSRRSHGNGNERGRGLPSSITPDPTDGRQNGGGKYHYSS</sequence>
<feature type="compositionally biased region" description="Low complexity" evidence="7">
    <location>
        <begin position="714"/>
        <end position="725"/>
    </location>
</feature>
<evidence type="ECO:0000259" key="8">
    <source>
        <dbReference type="PROSITE" id="PS50112"/>
    </source>
</evidence>
<feature type="region of interest" description="Disordered" evidence="7">
    <location>
        <begin position="374"/>
        <end position="551"/>
    </location>
</feature>
<dbReference type="GO" id="GO:0008270">
    <property type="term" value="F:zinc ion binding"/>
    <property type="evidence" value="ECO:0007669"/>
    <property type="project" value="UniProtKB-KW"/>
</dbReference>
<dbReference type="InterPro" id="IPR000679">
    <property type="entry name" value="Znf_GATA"/>
</dbReference>
<feature type="compositionally biased region" description="Basic and acidic residues" evidence="7">
    <location>
        <begin position="753"/>
        <end position="763"/>
    </location>
</feature>
<feature type="compositionally biased region" description="Polar residues" evidence="7">
    <location>
        <begin position="737"/>
        <end position="750"/>
    </location>
</feature>
<dbReference type="Gene3D" id="3.30.450.20">
    <property type="entry name" value="PAS domain"/>
    <property type="match status" value="1"/>
</dbReference>
<dbReference type="PANTHER" id="PTHR47172">
    <property type="entry name" value="OS01G0976800 PROTEIN"/>
    <property type="match status" value="1"/>
</dbReference>
<feature type="compositionally biased region" description="Basic and acidic residues" evidence="7">
    <location>
        <begin position="679"/>
        <end position="691"/>
    </location>
</feature>
<keyword evidence="5" id="KW-0804">Transcription</keyword>
<dbReference type="PROSITE" id="PS00344">
    <property type="entry name" value="GATA_ZN_FINGER_1"/>
    <property type="match status" value="1"/>
</dbReference>
<gene>
    <name evidence="10" type="ORF">BXZ70DRAFT_1025238</name>
</gene>
<dbReference type="PROSITE" id="PS50114">
    <property type="entry name" value="GATA_ZN_FINGER_2"/>
    <property type="match status" value="1"/>
</dbReference>
<protein>
    <recommendedName>
        <fullName evidence="12">GATA-type domain-containing protein</fullName>
    </recommendedName>
</protein>
<evidence type="ECO:0000256" key="3">
    <source>
        <dbReference type="ARBA" id="ARBA00022833"/>
    </source>
</evidence>
<evidence type="ECO:0000313" key="10">
    <source>
        <dbReference type="EMBL" id="KAH8100079.1"/>
    </source>
</evidence>
<keyword evidence="1" id="KW-0479">Metal-binding</keyword>
<reference evidence="10" key="1">
    <citation type="journal article" date="2021" name="New Phytol.">
        <title>Evolutionary innovations through gain and loss of genes in the ectomycorrhizal Boletales.</title>
        <authorList>
            <person name="Wu G."/>
            <person name="Miyauchi S."/>
            <person name="Morin E."/>
            <person name="Kuo A."/>
            <person name="Drula E."/>
            <person name="Varga T."/>
            <person name="Kohler A."/>
            <person name="Feng B."/>
            <person name="Cao Y."/>
            <person name="Lipzen A."/>
            <person name="Daum C."/>
            <person name="Hundley H."/>
            <person name="Pangilinan J."/>
            <person name="Johnson J."/>
            <person name="Barry K."/>
            <person name="LaButti K."/>
            <person name="Ng V."/>
            <person name="Ahrendt S."/>
            <person name="Min B."/>
            <person name="Choi I.G."/>
            <person name="Park H."/>
            <person name="Plett J.M."/>
            <person name="Magnuson J."/>
            <person name="Spatafora J.W."/>
            <person name="Nagy L.G."/>
            <person name="Henrissat B."/>
            <person name="Grigoriev I.V."/>
            <person name="Yang Z.L."/>
            <person name="Xu J."/>
            <person name="Martin F.M."/>
        </authorList>
    </citation>
    <scope>NUCLEOTIDE SEQUENCE</scope>
    <source>
        <strain evidence="10">KKN 215</strain>
    </source>
</reference>
<dbReference type="GO" id="GO:0043565">
    <property type="term" value="F:sequence-specific DNA binding"/>
    <property type="evidence" value="ECO:0007669"/>
    <property type="project" value="InterPro"/>
</dbReference>
<dbReference type="Gene3D" id="3.30.50.10">
    <property type="entry name" value="Erythroid Transcription Factor GATA-1, subunit A"/>
    <property type="match status" value="1"/>
</dbReference>
<evidence type="ECO:0000256" key="4">
    <source>
        <dbReference type="ARBA" id="ARBA00023015"/>
    </source>
</evidence>
<evidence type="ECO:0000313" key="11">
    <source>
        <dbReference type="Proteomes" id="UP000813824"/>
    </source>
</evidence>
<feature type="compositionally biased region" description="Polar residues" evidence="7">
    <location>
        <begin position="535"/>
        <end position="545"/>
    </location>
</feature>
<evidence type="ECO:0000256" key="1">
    <source>
        <dbReference type="ARBA" id="ARBA00022723"/>
    </source>
</evidence>
<dbReference type="SUPFAM" id="SSF57716">
    <property type="entry name" value="Glucocorticoid receptor-like (DNA-binding domain)"/>
    <property type="match status" value="1"/>
</dbReference>
<accession>A0A8K0UNT0</accession>
<dbReference type="PANTHER" id="PTHR47172:SF24">
    <property type="entry name" value="GATA ZINC FINGER DOMAIN-CONTAINING PROTEIN 14-RELATED"/>
    <property type="match status" value="1"/>
</dbReference>
<proteinExistence type="predicted"/>
<dbReference type="PROSITE" id="PS50112">
    <property type="entry name" value="PAS"/>
    <property type="match status" value="1"/>
</dbReference>
<dbReference type="InterPro" id="IPR035965">
    <property type="entry name" value="PAS-like_dom_sf"/>
</dbReference>
<evidence type="ECO:0000256" key="6">
    <source>
        <dbReference type="PROSITE-ProRule" id="PRU00094"/>
    </source>
</evidence>
<dbReference type="Proteomes" id="UP000813824">
    <property type="component" value="Unassembled WGS sequence"/>
</dbReference>
<evidence type="ECO:0000259" key="9">
    <source>
        <dbReference type="PROSITE" id="PS50114"/>
    </source>
</evidence>
<dbReference type="SUPFAM" id="SSF55785">
    <property type="entry name" value="PYP-like sensor domain (PAS domain)"/>
    <property type="match status" value="1"/>
</dbReference>
<dbReference type="EMBL" id="JAEVFJ010000017">
    <property type="protein sequence ID" value="KAH8100079.1"/>
    <property type="molecule type" value="Genomic_DNA"/>
</dbReference>
<feature type="compositionally biased region" description="Gly residues" evidence="7">
    <location>
        <begin position="800"/>
        <end position="810"/>
    </location>
</feature>
<feature type="compositionally biased region" description="Pro residues" evidence="7">
    <location>
        <begin position="692"/>
        <end position="713"/>
    </location>
</feature>
<feature type="region of interest" description="Disordered" evidence="7">
    <location>
        <begin position="583"/>
        <end position="810"/>
    </location>
</feature>
<keyword evidence="2 6" id="KW-0863">Zinc-finger</keyword>
<dbReference type="OrthoDB" id="2162994at2759"/>
<name>A0A8K0UNT0_9AGAR</name>
<evidence type="ECO:0000256" key="5">
    <source>
        <dbReference type="ARBA" id="ARBA00023163"/>
    </source>
</evidence>
<dbReference type="SMART" id="SM00401">
    <property type="entry name" value="ZnF_GATA"/>
    <property type="match status" value="1"/>
</dbReference>
<comment type="caution">
    <text evidence="10">The sequence shown here is derived from an EMBL/GenBank/DDBJ whole genome shotgun (WGS) entry which is preliminary data.</text>
</comment>
<feature type="domain" description="GATA-type" evidence="9">
    <location>
        <begin position="552"/>
        <end position="601"/>
    </location>
</feature>
<evidence type="ECO:0000256" key="2">
    <source>
        <dbReference type="ARBA" id="ARBA00022771"/>
    </source>
</evidence>
<dbReference type="CDD" id="cd00202">
    <property type="entry name" value="ZnF_GATA"/>
    <property type="match status" value="1"/>
</dbReference>
<organism evidence="10 11">
    <name type="scientific">Cristinia sonorae</name>
    <dbReference type="NCBI Taxonomy" id="1940300"/>
    <lineage>
        <taxon>Eukaryota</taxon>
        <taxon>Fungi</taxon>
        <taxon>Dikarya</taxon>
        <taxon>Basidiomycota</taxon>
        <taxon>Agaricomycotina</taxon>
        <taxon>Agaricomycetes</taxon>
        <taxon>Agaricomycetidae</taxon>
        <taxon>Agaricales</taxon>
        <taxon>Pleurotineae</taxon>
        <taxon>Stephanosporaceae</taxon>
        <taxon>Cristinia</taxon>
    </lineage>
</organism>
<evidence type="ECO:0008006" key="12">
    <source>
        <dbReference type="Google" id="ProtNLM"/>
    </source>
</evidence>
<keyword evidence="11" id="KW-1185">Reference proteome</keyword>
<keyword evidence="4" id="KW-0805">Transcription regulation</keyword>
<evidence type="ECO:0000256" key="7">
    <source>
        <dbReference type="SAM" id="MobiDB-lite"/>
    </source>
</evidence>
<feature type="region of interest" description="Disordered" evidence="7">
    <location>
        <begin position="29"/>
        <end position="54"/>
    </location>
</feature>
<feature type="domain" description="PAS" evidence="8">
    <location>
        <begin position="109"/>
        <end position="156"/>
    </location>
</feature>
<dbReference type="InterPro" id="IPR013088">
    <property type="entry name" value="Znf_NHR/GATA"/>
</dbReference>
<feature type="compositionally biased region" description="Polar residues" evidence="7">
    <location>
        <begin position="35"/>
        <end position="44"/>
    </location>
</feature>
<dbReference type="GO" id="GO:0006355">
    <property type="term" value="P:regulation of DNA-templated transcription"/>
    <property type="evidence" value="ECO:0007669"/>
    <property type="project" value="InterPro"/>
</dbReference>
<dbReference type="Pfam" id="PF00320">
    <property type="entry name" value="GATA"/>
    <property type="match status" value="1"/>
</dbReference>
<dbReference type="InterPro" id="IPR000014">
    <property type="entry name" value="PAS"/>
</dbReference>
<keyword evidence="3" id="KW-0862">Zinc</keyword>
<feature type="compositionally biased region" description="Low complexity" evidence="7">
    <location>
        <begin position="378"/>
        <end position="393"/>
    </location>
</feature>